<gene>
    <name evidence="1" type="ORF">NCTC8684_04279</name>
</gene>
<evidence type="ECO:0000313" key="1">
    <source>
        <dbReference type="EMBL" id="SUY93147.1"/>
    </source>
</evidence>
<evidence type="ECO:0000313" key="2">
    <source>
        <dbReference type="Proteomes" id="UP000254029"/>
    </source>
</evidence>
<sequence length="440" mass="51351">MLAAQSLLKHKRLLLLQGPMGNFFNQLADWLSAHDIESRKVNFNGGDWLFHRRPGTAHYQGKPSSFSRWLRSYIRKEGIDGIVCFGDCRRLHRVAALVAKEMGIAFYAFEEGYLRPDYVTLEEGGVNAFSHLASQPARYIEHEPVHSERPLPTRPSFRRMGLTAMAYYAAGWFLRRQFPHYRHHKDFSPFRECFFWIRAGWRKQIYRITEARLIRRIAEEWRGQYFLVALQVFNDSQIHQHSHYQDIRDFIAEIIQAFATQAGAAHQLVFKHHPMDRGHRHYGRFIQEQAYLAGVVERVHYVHDAHLPTLLKRSRGVITINSTVGLSAIHHGKPTIVMGRAFYDIQGLTFQEDLKRFWNKSYAVDQELYGKLRSYMIKHTQLNGAFFGESHWMRHPKLAPRASHWQPALRVGKIMALLLFFALTADEELDGLLRWLTSLG</sequence>
<dbReference type="RefSeq" id="WP_076227001.1">
    <property type="nucleotide sequence ID" value="NZ_JBHMEH010000052.1"/>
</dbReference>
<dbReference type="CDD" id="cd16441">
    <property type="entry name" value="beta_Kdo_transferase_KpsS"/>
    <property type="match status" value="1"/>
</dbReference>
<protein>
    <submittedName>
        <fullName evidence="1">Capsule polysaccharide biosynthesis protein</fullName>
    </submittedName>
</protein>
<accession>A0AAX2MG59</accession>
<comment type="caution">
    <text evidence="1">The sequence shown here is derived from an EMBL/GenBank/DDBJ whole genome shotgun (WGS) entry which is preliminary data.</text>
</comment>
<dbReference type="AlphaFoldDB" id="A0AAX2MG59"/>
<organism evidence="1 2">
    <name type="scientific">Chromobacterium violaceum</name>
    <dbReference type="NCBI Taxonomy" id="536"/>
    <lineage>
        <taxon>Bacteria</taxon>
        <taxon>Pseudomonadati</taxon>
        <taxon>Pseudomonadota</taxon>
        <taxon>Betaproteobacteria</taxon>
        <taxon>Neisseriales</taxon>
        <taxon>Chromobacteriaceae</taxon>
        <taxon>Chromobacterium</taxon>
    </lineage>
</organism>
<dbReference type="EMBL" id="UIGR01000003">
    <property type="protein sequence ID" value="SUY93147.1"/>
    <property type="molecule type" value="Genomic_DNA"/>
</dbReference>
<reference evidence="1 2" key="1">
    <citation type="submission" date="2018-06" db="EMBL/GenBank/DDBJ databases">
        <authorList>
            <consortium name="Pathogen Informatics"/>
            <person name="Doyle S."/>
        </authorList>
    </citation>
    <scope>NUCLEOTIDE SEQUENCE [LARGE SCALE GENOMIC DNA]</scope>
    <source>
        <strain evidence="1 2">NCTC8684</strain>
    </source>
</reference>
<name>A0AAX2MG59_CHRVL</name>
<dbReference type="GO" id="GO:0015774">
    <property type="term" value="P:polysaccharide transport"/>
    <property type="evidence" value="ECO:0007669"/>
    <property type="project" value="InterPro"/>
</dbReference>
<dbReference type="InterPro" id="IPR007833">
    <property type="entry name" value="Capsule_polysaccharide_synth"/>
</dbReference>
<dbReference type="GO" id="GO:0000271">
    <property type="term" value="P:polysaccharide biosynthetic process"/>
    <property type="evidence" value="ECO:0007669"/>
    <property type="project" value="InterPro"/>
</dbReference>
<dbReference type="Proteomes" id="UP000254029">
    <property type="component" value="Unassembled WGS sequence"/>
</dbReference>
<proteinExistence type="predicted"/>
<dbReference type="Pfam" id="PF05159">
    <property type="entry name" value="Capsule_synth"/>
    <property type="match status" value="1"/>
</dbReference>